<comment type="caution">
    <text evidence="2">The sequence shown here is derived from an EMBL/GenBank/DDBJ whole genome shotgun (WGS) entry which is preliminary data.</text>
</comment>
<evidence type="ECO:0000256" key="1">
    <source>
        <dbReference type="SAM" id="MobiDB-lite"/>
    </source>
</evidence>
<sequence length="163" mass="18316">MIIVPSMNQLPELFQQLATEKMNNTNISYSSPSTPSQVPSASPLIQPFSKKEEEQKEKGREQEEKNQDNEIDLNEHIQQEGFSADIRSIGTIIHGLLSQNNQISDDLGKQNIDEIEQGSSEENFDDIPEKYPLTNQITAEQILAVTQEEISKSKNDGGEKQND</sequence>
<proteinExistence type="predicted"/>
<dbReference type="Proteomes" id="UP000324800">
    <property type="component" value="Unassembled WGS sequence"/>
</dbReference>
<reference evidence="2 3" key="1">
    <citation type="submission" date="2019-03" db="EMBL/GenBank/DDBJ databases">
        <title>Single cell metagenomics reveals metabolic interactions within the superorganism composed of flagellate Streblomastix strix and complex community of Bacteroidetes bacteria on its surface.</title>
        <authorList>
            <person name="Treitli S.C."/>
            <person name="Kolisko M."/>
            <person name="Husnik F."/>
            <person name="Keeling P."/>
            <person name="Hampl V."/>
        </authorList>
    </citation>
    <scope>NUCLEOTIDE SEQUENCE [LARGE SCALE GENOMIC DNA]</scope>
    <source>
        <strain evidence="2">ST1C</strain>
    </source>
</reference>
<feature type="region of interest" description="Disordered" evidence="1">
    <location>
        <begin position="25"/>
        <end position="71"/>
    </location>
</feature>
<evidence type="ECO:0000313" key="3">
    <source>
        <dbReference type="Proteomes" id="UP000324800"/>
    </source>
</evidence>
<gene>
    <name evidence="2" type="ORF">EZS28_006792</name>
</gene>
<dbReference type="EMBL" id="SNRW01001123">
    <property type="protein sequence ID" value="KAA6397686.1"/>
    <property type="molecule type" value="Genomic_DNA"/>
</dbReference>
<accession>A0A5J4WT44</accession>
<feature type="compositionally biased region" description="Basic and acidic residues" evidence="1">
    <location>
        <begin position="49"/>
        <end position="71"/>
    </location>
</feature>
<name>A0A5J4WT44_9EUKA</name>
<organism evidence="2 3">
    <name type="scientific">Streblomastix strix</name>
    <dbReference type="NCBI Taxonomy" id="222440"/>
    <lineage>
        <taxon>Eukaryota</taxon>
        <taxon>Metamonada</taxon>
        <taxon>Preaxostyla</taxon>
        <taxon>Oxymonadida</taxon>
        <taxon>Streblomastigidae</taxon>
        <taxon>Streblomastix</taxon>
    </lineage>
</organism>
<protein>
    <submittedName>
        <fullName evidence="2">Uncharacterized protein</fullName>
    </submittedName>
</protein>
<dbReference type="AlphaFoldDB" id="A0A5J4WT44"/>
<evidence type="ECO:0000313" key="2">
    <source>
        <dbReference type="EMBL" id="KAA6397686.1"/>
    </source>
</evidence>
<feature type="compositionally biased region" description="Polar residues" evidence="1">
    <location>
        <begin position="25"/>
        <end position="40"/>
    </location>
</feature>